<gene>
    <name evidence="8" type="primary">gb11229</name>
    <name evidence="8" type="ORF">PR202_gb11229</name>
</gene>
<evidence type="ECO:0000256" key="5">
    <source>
        <dbReference type="SAM" id="MobiDB-lite"/>
    </source>
</evidence>
<keyword evidence="1" id="KW-0479">Metal-binding</keyword>
<evidence type="ECO:0000256" key="6">
    <source>
        <dbReference type="SAM" id="SignalP"/>
    </source>
</evidence>
<feature type="region of interest" description="Disordered" evidence="5">
    <location>
        <begin position="430"/>
        <end position="512"/>
    </location>
</feature>
<dbReference type="PROSITE" id="PS50199">
    <property type="entry name" value="ZF_RANBP2_2"/>
    <property type="match status" value="3"/>
</dbReference>
<feature type="compositionally biased region" description="Polar residues" evidence="5">
    <location>
        <begin position="502"/>
        <end position="512"/>
    </location>
</feature>
<evidence type="ECO:0000313" key="9">
    <source>
        <dbReference type="Proteomes" id="UP001054889"/>
    </source>
</evidence>
<dbReference type="GO" id="GO:0003729">
    <property type="term" value="F:mRNA binding"/>
    <property type="evidence" value="ECO:0007669"/>
    <property type="project" value="TreeGrafter"/>
</dbReference>
<accession>A0AAV5EL92</accession>
<evidence type="ECO:0000259" key="7">
    <source>
        <dbReference type="PROSITE" id="PS50199"/>
    </source>
</evidence>
<dbReference type="InterPro" id="IPR036443">
    <property type="entry name" value="Znf_RanBP2_sf"/>
</dbReference>
<feature type="domain" description="RanBP2-type" evidence="7">
    <location>
        <begin position="366"/>
        <end position="395"/>
    </location>
</feature>
<keyword evidence="3" id="KW-0862">Zinc</keyword>
<name>A0AAV5EL92_ELECO</name>
<reference evidence="8" key="2">
    <citation type="submission" date="2021-12" db="EMBL/GenBank/DDBJ databases">
        <title>Resequencing data analysis of finger millet.</title>
        <authorList>
            <person name="Hatakeyama M."/>
            <person name="Aluri S."/>
            <person name="Balachadran M.T."/>
            <person name="Sivarajan S.R."/>
            <person name="Poveda L."/>
            <person name="Shimizu-Inatsugi R."/>
            <person name="Schlapbach R."/>
            <person name="Sreeman S.M."/>
            <person name="Shimizu K.K."/>
        </authorList>
    </citation>
    <scope>NUCLEOTIDE SEQUENCE</scope>
</reference>
<dbReference type="GO" id="GO:0008270">
    <property type="term" value="F:zinc ion binding"/>
    <property type="evidence" value="ECO:0007669"/>
    <property type="project" value="UniProtKB-KW"/>
</dbReference>
<dbReference type="Gene3D" id="4.10.1060.10">
    <property type="entry name" value="Zinc finger, RanBP2-type"/>
    <property type="match status" value="3"/>
</dbReference>
<dbReference type="GO" id="GO:0005737">
    <property type="term" value="C:cytoplasm"/>
    <property type="evidence" value="ECO:0007669"/>
    <property type="project" value="TreeGrafter"/>
</dbReference>
<dbReference type="PANTHER" id="PTHR23111:SF40">
    <property type="entry name" value="RNA-BINDING PROTEIN INVOLVED IN HETEROCHROMATIN ASSEMBLY-RELATED"/>
    <property type="match status" value="1"/>
</dbReference>
<dbReference type="AlphaFoldDB" id="A0AAV5EL92"/>
<evidence type="ECO:0000313" key="8">
    <source>
        <dbReference type="EMBL" id="GJN23567.1"/>
    </source>
</evidence>
<dbReference type="EMBL" id="BQKI01000076">
    <property type="protein sequence ID" value="GJN23567.1"/>
    <property type="molecule type" value="Genomic_DNA"/>
</dbReference>
<protein>
    <recommendedName>
        <fullName evidence="7">RanBP2-type domain-containing protein</fullName>
    </recommendedName>
</protein>
<evidence type="ECO:0000256" key="2">
    <source>
        <dbReference type="ARBA" id="ARBA00022771"/>
    </source>
</evidence>
<feature type="signal peptide" evidence="6">
    <location>
        <begin position="1"/>
        <end position="22"/>
    </location>
</feature>
<dbReference type="PROSITE" id="PS01358">
    <property type="entry name" value="ZF_RANBP2_1"/>
    <property type="match status" value="3"/>
</dbReference>
<evidence type="ECO:0000256" key="1">
    <source>
        <dbReference type="ARBA" id="ARBA00022723"/>
    </source>
</evidence>
<dbReference type="SUPFAM" id="SSF90209">
    <property type="entry name" value="Ran binding protein zinc finger-like"/>
    <property type="match status" value="2"/>
</dbReference>
<dbReference type="InterPro" id="IPR001876">
    <property type="entry name" value="Znf_RanBP2"/>
</dbReference>
<comment type="caution">
    <text evidence="8">The sequence shown here is derived from an EMBL/GenBank/DDBJ whole genome shotgun (WGS) entry which is preliminary data.</text>
</comment>
<organism evidence="8 9">
    <name type="scientific">Eleusine coracana subsp. coracana</name>
    <dbReference type="NCBI Taxonomy" id="191504"/>
    <lineage>
        <taxon>Eukaryota</taxon>
        <taxon>Viridiplantae</taxon>
        <taxon>Streptophyta</taxon>
        <taxon>Embryophyta</taxon>
        <taxon>Tracheophyta</taxon>
        <taxon>Spermatophyta</taxon>
        <taxon>Magnoliopsida</taxon>
        <taxon>Liliopsida</taxon>
        <taxon>Poales</taxon>
        <taxon>Poaceae</taxon>
        <taxon>PACMAD clade</taxon>
        <taxon>Chloridoideae</taxon>
        <taxon>Cynodonteae</taxon>
        <taxon>Eleusininae</taxon>
        <taxon>Eleusine</taxon>
    </lineage>
</organism>
<evidence type="ECO:0000256" key="3">
    <source>
        <dbReference type="ARBA" id="ARBA00022833"/>
    </source>
</evidence>
<keyword evidence="9" id="KW-1185">Reference proteome</keyword>
<dbReference type="Pfam" id="PF00641">
    <property type="entry name" value="Zn_ribbon_RanBP"/>
    <property type="match status" value="2"/>
</dbReference>
<evidence type="ECO:0000256" key="4">
    <source>
        <dbReference type="PROSITE-ProRule" id="PRU00322"/>
    </source>
</evidence>
<keyword evidence="2 4" id="KW-0863">Zinc-finger</keyword>
<keyword evidence="6" id="KW-0732">Signal</keyword>
<dbReference type="PANTHER" id="PTHR23111">
    <property type="entry name" value="ZINC FINGER PROTEIN"/>
    <property type="match status" value="1"/>
</dbReference>
<sequence length="512" mass="57432">MAFSSKLLTFTLSSSLLRYCRPASPSVLSNPSRSLTGPLLSQRFCSAAALAVDVPETAVSVVSSKHPWPEWDEFLDKLRAKGYFERLAPATVASAGEGAADGEVVVAAAENAVASVDTYPFKDLNRVKNACLKFARERYDLLNFLPKQDIQAIVQCGCPNIFRKPVNSAKRLRQFVQVEERDACGACKFRGSCDKAYRIITPEEEVEAKTVDVVRILLSYAVEPSSLSGENPVDGSVQESARKLLSELTARSDTTIDPSCIKPVSNTYSKSKESVAKAQGSVGKGREAAETEMKRGDWLCPKCNFLNFARNRHCLECKADGPKKIEAATTEMKMGDWICTQCHFMNFSRNKICFKCEEPRPKRQLNPGEWECPSCCYLNFRRNKVCKKCNHDCPDDDTQDNHLGPRTRNTRGAERNITFDYIDRKKDNDDSVSRYKGLRKTMMEEERSPRRMSARSRSVGFSDQEEGLLTSKSRRRAEEEDDDVLPYEGLRRHAASRRATPAQKSFTAARSQ</sequence>
<proteinExistence type="predicted"/>
<dbReference type="Proteomes" id="UP001054889">
    <property type="component" value="Unassembled WGS sequence"/>
</dbReference>
<feature type="chain" id="PRO_5043618766" description="RanBP2-type domain-containing protein" evidence="6">
    <location>
        <begin position="23"/>
        <end position="512"/>
    </location>
</feature>
<reference evidence="8" key="1">
    <citation type="journal article" date="2018" name="DNA Res.">
        <title>Multiple hybrid de novo genome assembly of finger millet, an orphan allotetraploid crop.</title>
        <authorList>
            <person name="Hatakeyama M."/>
            <person name="Aluri S."/>
            <person name="Balachadran M.T."/>
            <person name="Sivarajan S.R."/>
            <person name="Patrignani A."/>
            <person name="Gruter S."/>
            <person name="Poveda L."/>
            <person name="Shimizu-Inatsugi R."/>
            <person name="Baeten J."/>
            <person name="Francoijs K.J."/>
            <person name="Nataraja K.N."/>
            <person name="Reddy Y.A.N."/>
            <person name="Phadnis S."/>
            <person name="Ravikumar R.L."/>
            <person name="Schlapbach R."/>
            <person name="Sreeman S.M."/>
            <person name="Shimizu K.K."/>
        </authorList>
    </citation>
    <scope>NUCLEOTIDE SEQUENCE</scope>
</reference>
<feature type="domain" description="RanBP2-type" evidence="7">
    <location>
        <begin position="294"/>
        <end position="323"/>
    </location>
</feature>
<feature type="domain" description="RanBP2-type" evidence="7">
    <location>
        <begin position="333"/>
        <end position="362"/>
    </location>
</feature>
<dbReference type="SMART" id="SM00547">
    <property type="entry name" value="ZnF_RBZ"/>
    <property type="match status" value="3"/>
</dbReference>